<dbReference type="Pfam" id="PF00069">
    <property type="entry name" value="Pkinase"/>
    <property type="match status" value="1"/>
</dbReference>
<feature type="compositionally biased region" description="Pro residues" evidence="6">
    <location>
        <begin position="449"/>
        <end position="464"/>
    </location>
</feature>
<keyword evidence="1" id="KW-0808">Transferase</keyword>
<dbReference type="InterPro" id="IPR008271">
    <property type="entry name" value="Ser/Thr_kinase_AS"/>
</dbReference>
<dbReference type="InterPro" id="IPR011009">
    <property type="entry name" value="Kinase-like_dom_sf"/>
</dbReference>
<keyword evidence="9" id="KW-0723">Serine/threonine-protein kinase</keyword>
<dbReference type="OrthoDB" id="9762169at2"/>
<keyword evidence="10" id="KW-1185">Reference proteome</keyword>
<organism evidence="9 10">
    <name type="scientific">Kribbella steppae</name>
    <dbReference type="NCBI Taxonomy" id="2512223"/>
    <lineage>
        <taxon>Bacteria</taxon>
        <taxon>Bacillati</taxon>
        <taxon>Actinomycetota</taxon>
        <taxon>Actinomycetes</taxon>
        <taxon>Propionibacteriales</taxon>
        <taxon>Kribbellaceae</taxon>
        <taxon>Kribbella</taxon>
    </lineage>
</organism>
<keyword evidence="3 9" id="KW-0418">Kinase</keyword>
<feature type="transmembrane region" description="Helical" evidence="7">
    <location>
        <begin position="611"/>
        <end position="629"/>
    </location>
</feature>
<evidence type="ECO:0000259" key="8">
    <source>
        <dbReference type="PROSITE" id="PS50011"/>
    </source>
</evidence>
<dbReference type="SUPFAM" id="SSF56112">
    <property type="entry name" value="Protein kinase-like (PK-like)"/>
    <property type="match status" value="1"/>
</dbReference>
<feature type="transmembrane region" description="Helical" evidence="7">
    <location>
        <begin position="581"/>
        <end position="599"/>
    </location>
</feature>
<dbReference type="GO" id="GO:0004674">
    <property type="term" value="F:protein serine/threonine kinase activity"/>
    <property type="evidence" value="ECO:0007669"/>
    <property type="project" value="UniProtKB-KW"/>
</dbReference>
<dbReference type="AlphaFoldDB" id="A0A4R2GYB3"/>
<evidence type="ECO:0000256" key="2">
    <source>
        <dbReference type="ARBA" id="ARBA00022741"/>
    </source>
</evidence>
<reference evidence="9 10" key="1">
    <citation type="journal article" date="2015" name="Stand. Genomic Sci.">
        <title>Genomic Encyclopedia of Bacterial and Archaeal Type Strains, Phase III: the genomes of soil and plant-associated and newly described type strains.</title>
        <authorList>
            <person name="Whitman W.B."/>
            <person name="Woyke T."/>
            <person name="Klenk H.P."/>
            <person name="Zhou Y."/>
            <person name="Lilburn T.G."/>
            <person name="Beck B.J."/>
            <person name="De Vos P."/>
            <person name="Vandamme P."/>
            <person name="Eisen J.A."/>
            <person name="Garrity G."/>
            <person name="Hugenholtz P."/>
            <person name="Kyrpides N.C."/>
        </authorList>
    </citation>
    <scope>NUCLEOTIDE SEQUENCE [LARGE SCALE GENOMIC DNA]</scope>
    <source>
        <strain evidence="9 10">VKM Ac-2572</strain>
    </source>
</reference>
<gene>
    <name evidence="9" type="ORF">EV652_122103</name>
</gene>
<feature type="domain" description="Protein kinase" evidence="8">
    <location>
        <begin position="22"/>
        <end position="274"/>
    </location>
</feature>
<dbReference type="EMBL" id="SLWN01000022">
    <property type="protein sequence ID" value="TCO15445.1"/>
    <property type="molecule type" value="Genomic_DNA"/>
</dbReference>
<dbReference type="InterPro" id="IPR017441">
    <property type="entry name" value="Protein_kinase_ATP_BS"/>
</dbReference>
<proteinExistence type="predicted"/>
<dbReference type="PROSITE" id="PS00108">
    <property type="entry name" value="PROTEIN_KINASE_ST"/>
    <property type="match status" value="1"/>
</dbReference>
<keyword evidence="4 5" id="KW-0067">ATP-binding</keyword>
<dbReference type="CDD" id="cd14014">
    <property type="entry name" value="STKc_PknB_like"/>
    <property type="match status" value="1"/>
</dbReference>
<keyword evidence="7" id="KW-0472">Membrane</keyword>
<evidence type="ECO:0000313" key="9">
    <source>
        <dbReference type="EMBL" id="TCO15445.1"/>
    </source>
</evidence>
<feature type="transmembrane region" description="Helical" evidence="7">
    <location>
        <begin position="554"/>
        <end position="575"/>
    </location>
</feature>
<keyword evidence="7" id="KW-0812">Transmembrane</keyword>
<keyword evidence="2 5" id="KW-0547">Nucleotide-binding</keyword>
<feature type="region of interest" description="Disordered" evidence="6">
    <location>
        <begin position="430"/>
        <end position="496"/>
    </location>
</feature>
<dbReference type="Proteomes" id="UP000294508">
    <property type="component" value="Unassembled WGS sequence"/>
</dbReference>
<dbReference type="Gene3D" id="1.10.510.10">
    <property type="entry name" value="Transferase(Phosphotransferase) domain 1"/>
    <property type="match status" value="1"/>
</dbReference>
<feature type="binding site" evidence="5">
    <location>
        <position position="50"/>
    </location>
    <ligand>
        <name>ATP</name>
        <dbReference type="ChEBI" id="CHEBI:30616"/>
    </ligand>
</feature>
<feature type="transmembrane region" description="Helical" evidence="7">
    <location>
        <begin position="649"/>
        <end position="670"/>
    </location>
</feature>
<dbReference type="PANTHER" id="PTHR43289:SF34">
    <property type="entry name" value="SERINE_THREONINE-PROTEIN KINASE YBDM-RELATED"/>
    <property type="match status" value="1"/>
</dbReference>
<keyword evidence="7" id="KW-1133">Transmembrane helix</keyword>
<evidence type="ECO:0000256" key="6">
    <source>
        <dbReference type="SAM" id="MobiDB-lite"/>
    </source>
</evidence>
<protein>
    <submittedName>
        <fullName evidence="9">Serine/threonine protein kinase</fullName>
    </submittedName>
</protein>
<dbReference type="GO" id="GO:0005524">
    <property type="term" value="F:ATP binding"/>
    <property type="evidence" value="ECO:0007669"/>
    <property type="project" value="UniProtKB-UniRule"/>
</dbReference>
<evidence type="ECO:0000256" key="1">
    <source>
        <dbReference type="ARBA" id="ARBA00022679"/>
    </source>
</evidence>
<dbReference type="PROSITE" id="PS50011">
    <property type="entry name" value="PROTEIN_KINASE_DOM"/>
    <property type="match status" value="1"/>
</dbReference>
<accession>A0A4R2GYB3</accession>
<dbReference type="RefSeq" id="WP_132216014.1">
    <property type="nucleotide sequence ID" value="NZ_SLWN01000022.1"/>
</dbReference>
<name>A0A4R2GYB3_9ACTN</name>
<feature type="transmembrane region" description="Helical" evidence="7">
    <location>
        <begin position="502"/>
        <end position="533"/>
    </location>
</feature>
<evidence type="ECO:0000256" key="3">
    <source>
        <dbReference type="ARBA" id="ARBA00022777"/>
    </source>
</evidence>
<dbReference type="InterPro" id="IPR000719">
    <property type="entry name" value="Prot_kinase_dom"/>
</dbReference>
<dbReference type="Gene3D" id="3.30.200.20">
    <property type="entry name" value="Phosphorylase Kinase, domain 1"/>
    <property type="match status" value="1"/>
</dbReference>
<sequence length="711" mass="73807">MSATGGTPSTPVEEVEERVGPYRLIRRLGQGGMGVVYLAEGSEHQEVALKVLRPHVAHDPIARARLQREATTLQKVSHPGVAGILDHDLEGDQPYLVTRFVPGRPLDEQVDERGPLTPRKWLPVAGCLAESLQAIHLAGVIHRDLKPGNVMMCNGRPVMIDFGIAQAADDLRLTQTGLVIGTPGYLAPELIEGETVSESADWWGWAATVAFAATGRRPFGKGPFEAVLHRVHSGQADLEGLDPRLKSLLAAALAPDRRDRPTQDEIMTGLNRYAEGRDALPPREKPTVVVAPPTIQLNPPTAQMTRVIPEENGGSGSGDPSPTEVAQLVPHVIPPLSAFAPIRDKLRDAAAARKAAAAAGAGAGVAGAGAAVGGAGFGGAGLGGAAVGGAGAGGALGGPAGYAAGSHPATYSPAPNAAAPAAMPLPYQGSPGYGAPPTSPYHSQLPAPYQSPTPAPYQSQPPAPYRQAGPPQQQERGDGSPYQVNPYQGKPQRAPATGKRTAVVVGLMVALTGLVALYPGLGSLVVVVLFVIARTVDRSSTALMRRRQMRGRSGRSDGVVAAASTPLQLVTATLITLPCLILPLLTGVVVGGIVTGVVATARGLEWQPLSAIGFGSAALTALFFAWWGPGGSSLRRGAHIAARNAFRPHWLSATVAAVLLALGVAAFYSATQGDGSTWARTPIQTPDLNNRPTLDDLRDAPFIRDLPFIGR</sequence>
<comment type="caution">
    <text evidence="9">The sequence shown here is derived from an EMBL/GenBank/DDBJ whole genome shotgun (WGS) entry which is preliminary data.</text>
</comment>
<dbReference type="PANTHER" id="PTHR43289">
    <property type="entry name" value="MITOGEN-ACTIVATED PROTEIN KINASE KINASE KINASE 20-RELATED"/>
    <property type="match status" value="1"/>
</dbReference>
<evidence type="ECO:0000256" key="4">
    <source>
        <dbReference type="ARBA" id="ARBA00022840"/>
    </source>
</evidence>
<dbReference type="PROSITE" id="PS00107">
    <property type="entry name" value="PROTEIN_KINASE_ATP"/>
    <property type="match status" value="1"/>
</dbReference>
<evidence type="ECO:0000256" key="7">
    <source>
        <dbReference type="SAM" id="Phobius"/>
    </source>
</evidence>
<evidence type="ECO:0000313" key="10">
    <source>
        <dbReference type="Proteomes" id="UP000294508"/>
    </source>
</evidence>
<evidence type="ECO:0000256" key="5">
    <source>
        <dbReference type="PROSITE-ProRule" id="PRU10141"/>
    </source>
</evidence>
<dbReference type="SMART" id="SM00220">
    <property type="entry name" value="S_TKc"/>
    <property type="match status" value="1"/>
</dbReference>